<organism evidence="2 3">
    <name type="scientific">Kribbella deserti</name>
    <dbReference type="NCBI Taxonomy" id="1926257"/>
    <lineage>
        <taxon>Bacteria</taxon>
        <taxon>Bacillati</taxon>
        <taxon>Actinomycetota</taxon>
        <taxon>Actinomycetes</taxon>
        <taxon>Propionibacteriales</taxon>
        <taxon>Kribbellaceae</taxon>
        <taxon>Kribbella</taxon>
    </lineage>
</organism>
<dbReference type="InterPro" id="IPR014710">
    <property type="entry name" value="RmlC-like_jellyroll"/>
</dbReference>
<dbReference type="SUPFAM" id="SSF51182">
    <property type="entry name" value="RmlC-like cupins"/>
    <property type="match status" value="1"/>
</dbReference>
<evidence type="ECO:0000313" key="2">
    <source>
        <dbReference type="EMBL" id="MFC0626755.1"/>
    </source>
</evidence>
<proteinExistence type="predicted"/>
<gene>
    <name evidence="2" type="ORF">ACFFGN_21925</name>
</gene>
<accession>A0ABV6QQE0</accession>
<protein>
    <submittedName>
        <fullName evidence="2">Cupin domain-containing protein</fullName>
    </submittedName>
</protein>
<name>A0ABV6QQE0_9ACTN</name>
<evidence type="ECO:0000313" key="3">
    <source>
        <dbReference type="Proteomes" id="UP001589890"/>
    </source>
</evidence>
<dbReference type="Pfam" id="PF07883">
    <property type="entry name" value="Cupin_2"/>
    <property type="match status" value="1"/>
</dbReference>
<dbReference type="InterPro" id="IPR011051">
    <property type="entry name" value="RmlC_Cupin_sf"/>
</dbReference>
<dbReference type="Gene3D" id="2.60.120.10">
    <property type="entry name" value="Jelly Rolls"/>
    <property type="match status" value="1"/>
</dbReference>
<feature type="domain" description="Cupin type-2" evidence="1">
    <location>
        <begin position="36"/>
        <end position="101"/>
    </location>
</feature>
<keyword evidence="3" id="KW-1185">Reference proteome</keyword>
<sequence>MTVIRAAEAPRFELPGIEFTGLASPSRGSAGLCTWRLTLSPGMANEQTHTLDRDEVFMVISGQVRITPDGEELGPGDAAVVVAGDPIQVANLGSEPAVLHVAITAGFTGKMADGTIVQAPAWAS</sequence>
<dbReference type="EMBL" id="JBHLTC010000029">
    <property type="protein sequence ID" value="MFC0626755.1"/>
    <property type="molecule type" value="Genomic_DNA"/>
</dbReference>
<evidence type="ECO:0000259" key="1">
    <source>
        <dbReference type="Pfam" id="PF07883"/>
    </source>
</evidence>
<dbReference type="Proteomes" id="UP001589890">
    <property type="component" value="Unassembled WGS sequence"/>
</dbReference>
<reference evidence="2 3" key="1">
    <citation type="submission" date="2024-09" db="EMBL/GenBank/DDBJ databases">
        <authorList>
            <person name="Sun Q."/>
            <person name="Mori K."/>
        </authorList>
    </citation>
    <scope>NUCLEOTIDE SEQUENCE [LARGE SCALE GENOMIC DNA]</scope>
    <source>
        <strain evidence="2 3">CGMCC 1.15906</strain>
    </source>
</reference>
<dbReference type="RefSeq" id="WP_380050728.1">
    <property type="nucleotide sequence ID" value="NZ_JBHLTC010000029.1"/>
</dbReference>
<comment type="caution">
    <text evidence="2">The sequence shown here is derived from an EMBL/GenBank/DDBJ whole genome shotgun (WGS) entry which is preliminary data.</text>
</comment>
<dbReference type="InterPro" id="IPR013096">
    <property type="entry name" value="Cupin_2"/>
</dbReference>